<dbReference type="GO" id="GO:0004467">
    <property type="term" value="F:long-chain fatty acid-CoA ligase activity"/>
    <property type="evidence" value="ECO:0007669"/>
    <property type="project" value="TreeGrafter"/>
</dbReference>
<proteinExistence type="predicted"/>
<dbReference type="VEuPathDB" id="FungiDB:PC110_g9487"/>
<feature type="domain" description="AMP-dependent synthetase/ligase" evidence="4">
    <location>
        <begin position="41"/>
        <end position="197"/>
    </location>
</feature>
<comment type="caution">
    <text evidence="5">The sequence shown here is derived from an EMBL/GenBank/DDBJ whole genome shotgun (WGS) entry which is preliminary data.</text>
</comment>
<sequence length="453" mass="49889">MATNYTTWAIDEEVRPHDGVRRRPAITTSQAFQNTLVKAMHSFQNYYYKCCQFAKSLLYVGLQHYQGVSIVGFNSPEWAIADVGAIFAGDVAGGIYTTKNPRHAKPPPPKLKVLVVWNDAVPEGIQSSVPVYTFEDFMELGKDVKDETLKEIMNSQKPGNCCTLIYTSGTNGDPKAVMISHDNVVWTVMTVLGMNKHSFNDQIPVSGVEVYFAQPDALKEVCPACGRRLPRRCGRSRHRPHGHQESYRCLGEGQRCSEDGASCGFGVANAVVLLRVKEALGLDQCIASFSDVCGRTIDGSETKVVPGTDELIFSGRNVMMGYLKREQQTKDMIDEAGWLHSGDCGKIDEDGFMSISGRIKELLITAGGENIPPVIVEDTIKEELPLLSNVMVIDDRRKLLSALFTLRVTEDNEGQPTDTLDEKALHVMKEIGSSATTVAEARADEKVKAYLDA</sequence>
<evidence type="ECO:0000256" key="3">
    <source>
        <dbReference type="ARBA" id="ARBA00023098"/>
    </source>
</evidence>
<dbReference type="InterPro" id="IPR000873">
    <property type="entry name" value="AMP-dep_synth/lig_dom"/>
</dbReference>
<dbReference type="PANTHER" id="PTHR43272:SF32">
    <property type="entry name" value="AMP-DEPENDENT SYNTHETASE_LIGASE DOMAIN-CONTAINING PROTEIN"/>
    <property type="match status" value="1"/>
</dbReference>
<accession>A0A329SC11</accession>
<dbReference type="GO" id="GO:0016020">
    <property type="term" value="C:membrane"/>
    <property type="evidence" value="ECO:0007669"/>
    <property type="project" value="TreeGrafter"/>
</dbReference>
<keyword evidence="1" id="KW-0436">Ligase</keyword>
<evidence type="ECO:0000313" key="6">
    <source>
        <dbReference type="Proteomes" id="UP000251314"/>
    </source>
</evidence>
<dbReference type="Pfam" id="PF00501">
    <property type="entry name" value="AMP-binding"/>
    <property type="match status" value="1"/>
</dbReference>
<name>A0A329SC11_9STRA</name>
<dbReference type="InterPro" id="IPR042099">
    <property type="entry name" value="ANL_N_sf"/>
</dbReference>
<dbReference type="Proteomes" id="UP000251314">
    <property type="component" value="Unassembled WGS sequence"/>
</dbReference>
<evidence type="ECO:0000313" key="5">
    <source>
        <dbReference type="EMBL" id="RAW34201.1"/>
    </source>
</evidence>
<gene>
    <name evidence="5" type="ORF">PC110_g9487</name>
</gene>
<protein>
    <recommendedName>
        <fullName evidence="4">AMP-dependent synthetase/ligase domain-containing protein</fullName>
    </recommendedName>
</protein>
<keyword evidence="6" id="KW-1185">Reference proteome</keyword>
<dbReference type="Gene3D" id="3.40.50.980">
    <property type="match status" value="3"/>
</dbReference>
<dbReference type="OrthoDB" id="3633556at2759"/>
<evidence type="ECO:0000256" key="1">
    <source>
        <dbReference type="ARBA" id="ARBA00022598"/>
    </source>
</evidence>
<dbReference type="PANTHER" id="PTHR43272">
    <property type="entry name" value="LONG-CHAIN-FATTY-ACID--COA LIGASE"/>
    <property type="match status" value="1"/>
</dbReference>
<reference evidence="5 6" key="1">
    <citation type="submission" date="2018-01" db="EMBL/GenBank/DDBJ databases">
        <title>Draft genome of the strawberry crown rot pathogen Phytophthora cactorum.</title>
        <authorList>
            <person name="Armitage A.D."/>
            <person name="Lysoe E."/>
            <person name="Nellist C.F."/>
            <person name="Harrison R.J."/>
            <person name="Brurberg M.B."/>
        </authorList>
    </citation>
    <scope>NUCLEOTIDE SEQUENCE [LARGE SCALE GENOMIC DNA]</scope>
    <source>
        <strain evidence="5 6">10300</strain>
    </source>
</reference>
<dbReference type="AlphaFoldDB" id="A0A329SC11"/>
<dbReference type="EMBL" id="MJFZ01000209">
    <property type="protein sequence ID" value="RAW34201.1"/>
    <property type="molecule type" value="Genomic_DNA"/>
</dbReference>
<keyword evidence="3" id="KW-0443">Lipid metabolism</keyword>
<dbReference type="SUPFAM" id="SSF56801">
    <property type="entry name" value="Acetyl-CoA synthetase-like"/>
    <property type="match status" value="1"/>
</dbReference>
<dbReference type="STRING" id="29920.A0A329SC11"/>
<keyword evidence="2" id="KW-0276">Fatty acid metabolism</keyword>
<dbReference type="GO" id="GO:0005783">
    <property type="term" value="C:endoplasmic reticulum"/>
    <property type="evidence" value="ECO:0007669"/>
    <property type="project" value="TreeGrafter"/>
</dbReference>
<evidence type="ECO:0000256" key="2">
    <source>
        <dbReference type="ARBA" id="ARBA00022832"/>
    </source>
</evidence>
<dbReference type="Gene3D" id="3.40.50.12780">
    <property type="entry name" value="N-terminal domain of ligase-like"/>
    <property type="match status" value="1"/>
</dbReference>
<organism evidence="5 6">
    <name type="scientific">Phytophthora cactorum</name>
    <dbReference type="NCBI Taxonomy" id="29920"/>
    <lineage>
        <taxon>Eukaryota</taxon>
        <taxon>Sar</taxon>
        <taxon>Stramenopiles</taxon>
        <taxon>Oomycota</taxon>
        <taxon>Peronosporomycetes</taxon>
        <taxon>Peronosporales</taxon>
        <taxon>Peronosporaceae</taxon>
        <taxon>Phytophthora</taxon>
    </lineage>
</organism>
<evidence type="ECO:0000259" key="4">
    <source>
        <dbReference type="Pfam" id="PF00501"/>
    </source>
</evidence>